<dbReference type="AlphaFoldDB" id="A0A0M3DF38"/>
<dbReference type="Pfam" id="PF12638">
    <property type="entry name" value="Staygreen"/>
    <property type="match status" value="1"/>
</dbReference>
<comment type="caution">
    <text evidence="2">The sequence shown here is derived from an EMBL/GenBank/DDBJ whole genome shotgun (WGS) entry which is preliminary data.</text>
</comment>
<dbReference type="PATRIC" id="fig|1629550.3.peg.1365"/>
<evidence type="ECO:0000259" key="1">
    <source>
        <dbReference type="Pfam" id="PF12638"/>
    </source>
</evidence>
<evidence type="ECO:0000313" key="3">
    <source>
        <dbReference type="Proteomes" id="UP000034407"/>
    </source>
</evidence>
<evidence type="ECO:0000313" key="2">
    <source>
        <dbReference type="EMBL" id="KKY01260.1"/>
    </source>
</evidence>
<dbReference type="EMBL" id="LBBT01000203">
    <property type="protein sequence ID" value="KKY01260.1"/>
    <property type="molecule type" value="Genomic_DNA"/>
</dbReference>
<sequence length="151" mass="17758">MVDFNSAKVNVIIREPYTSTEPVRFRKYTVEHNDDSSIIDLIIGPEFEDLELSTISTDIIYGQWFWFVQDIYQLNLFAFVGEYPYDMAKERYEEFLAKMPITISSIVNGDIEFLNSRPILKNTPIFVRFISTQPDFNKIVSYGVIRQYIQD</sequence>
<dbReference type="InterPro" id="IPR024438">
    <property type="entry name" value="Staygreen"/>
</dbReference>
<keyword evidence="3" id="KW-1185">Reference proteome</keyword>
<protein>
    <recommendedName>
        <fullName evidence="1">Staygreen protein domain-containing protein</fullName>
    </recommendedName>
</protein>
<reference evidence="2 3" key="1">
    <citation type="submission" date="2015-04" db="EMBL/GenBank/DDBJ databases">
        <title>Microcin producing Clostridium sp. JC272T.</title>
        <authorList>
            <person name="Jyothsna T."/>
            <person name="Sasikala C."/>
            <person name="Ramana C."/>
        </authorList>
    </citation>
    <scope>NUCLEOTIDE SEQUENCE [LARGE SCALE GENOMIC DNA]</scope>
    <source>
        <strain evidence="2 3">JC272</strain>
    </source>
</reference>
<feature type="domain" description="Staygreen protein" evidence="1">
    <location>
        <begin position="4"/>
        <end position="148"/>
    </location>
</feature>
<accession>A0A0M3DF38</accession>
<dbReference type="OrthoDB" id="1684395at2"/>
<gene>
    <name evidence="2" type="ORF">VN21_09580</name>
</gene>
<organism evidence="2 3">
    <name type="scientific">Paraclostridium benzoelyticum</name>
    <dbReference type="NCBI Taxonomy" id="1629550"/>
    <lineage>
        <taxon>Bacteria</taxon>
        <taxon>Bacillati</taxon>
        <taxon>Bacillota</taxon>
        <taxon>Clostridia</taxon>
        <taxon>Peptostreptococcales</taxon>
        <taxon>Peptostreptococcaceae</taxon>
        <taxon>Paraclostridium</taxon>
    </lineage>
</organism>
<dbReference type="Proteomes" id="UP000034407">
    <property type="component" value="Unassembled WGS sequence"/>
</dbReference>
<dbReference type="RefSeq" id="WP_046823061.1">
    <property type="nucleotide sequence ID" value="NZ_LBBT01000203.1"/>
</dbReference>
<proteinExistence type="predicted"/>
<name>A0A0M3DF38_9FIRM</name>